<dbReference type="InterPro" id="IPR001647">
    <property type="entry name" value="HTH_TetR"/>
</dbReference>
<keyword evidence="2 4" id="KW-0238">DNA-binding</keyword>
<evidence type="ECO:0000256" key="2">
    <source>
        <dbReference type="ARBA" id="ARBA00023125"/>
    </source>
</evidence>
<proteinExistence type="predicted"/>
<keyword evidence="1" id="KW-0805">Transcription regulation</keyword>
<dbReference type="PROSITE" id="PS01081">
    <property type="entry name" value="HTH_TETR_1"/>
    <property type="match status" value="1"/>
</dbReference>
<dbReference type="InterPro" id="IPR050109">
    <property type="entry name" value="HTH-type_TetR-like_transc_reg"/>
</dbReference>
<evidence type="ECO:0000313" key="7">
    <source>
        <dbReference type="Proteomes" id="UP000658656"/>
    </source>
</evidence>
<dbReference type="SUPFAM" id="SSF46689">
    <property type="entry name" value="Homeodomain-like"/>
    <property type="match status" value="1"/>
</dbReference>
<dbReference type="PANTHER" id="PTHR30055">
    <property type="entry name" value="HTH-TYPE TRANSCRIPTIONAL REGULATOR RUTR"/>
    <property type="match status" value="1"/>
</dbReference>
<keyword evidence="3" id="KW-0804">Transcription</keyword>
<organism evidence="6 7">
    <name type="scientific">Amycolatopsis bartoniae</name>
    <dbReference type="NCBI Taxonomy" id="941986"/>
    <lineage>
        <taxon>Bacteria</taxon>
        <taxon>Bacillati</taxon>
        <taxon>Actinomycetota</taxon>
        <taxon>Actinomycetes</taxon>
        <taxon>Pseudonocardiales</taxon>
        <taxon>Pseudonocardiaceae</taxon>
        <taxon>Amycolatopsis</taxon>
    </lineage>
</organism>
<dbReference type="Gene3D" id="1.10.357.10">
    <property type="entry name" value="Tetracycline Repressor, domain 2"/>
    <property type="match status" value="1"/>
</dbReference>
<evidence type="ECO:0000256" key="1">
    <source>
        <dbReference type="ARBA" id="ARBA00023015"/>
    </source>
</evidence>
<dbReference type="Proteomes" id="UP000658656">
    <property type="component" value="Unassembled WGS sequence"/>
</dbReference>
<evidence type="ECO:0000256" key="4">
    <source>
        <dbReference type="PROSITE-ProRule" id="PRU00335"/>
    </source>
</evidence>
<evidence type="ECO:0000259" key="5">
    <source>
        <dbReference type="PROSITE" id="PS50977"/>
    </source>
</evidence>
<evidence type="ECO:0000313" key="6">
    <source>
        <dbReference type="EMBL" id="GHF63668.1"/>
    </source>
</evidence>
<dbReference type="EMBL" id="BNAV01000005">
    <property type="protein sequence ID" value="GHF63668.1"/>
    <property type="molecule type" value="Genomic_DNA"/>
</dbReference>
<dbReference type="PRINTS" id="PR00455">
    <property type="entry name" value="HTHTETR"/>
</dbReference>
<gene>
    <name evidence="6" type="ORF">GCM10017566_41650</name>
</gene>
<dbReference type="OrthoDB" id="4746440at2"/>
<dbReference type="PANTHER" id="PTHR30055:SF238">
    <property type="entry name" value="MYCOFACTOCIN BIOSYNTHESIS TRANSCRIPTIONAL REGULATOR MFTR-RELATED"/>
    <property type="match status" value="1"/>
</dbReference>
<comment type="caution">
    <text evidence="6">The sequence shown here is derived from an EMBL/GenBank/DDBJ whole genome shotgun (WGS) entry which is preliminary data.</text>
</comment>
<dbReference type="PROSITE" id="PS50977">
    <property type="entry name" value="HTH_TETR_2"/>
    <property type="match status" value="1"/>
</dbReference>
<reference evidence="6" key="1">
    <citation type="journal article" date="2014" name="Int. J. Syst. Evol. Microbiol.">
        <title>Complete genome sequence of Corynebacterium casei LMG S-19264T (=DSM 44701T), isolated from a smear-ripened cheese.</title>
        <authorList>
            <consortium name="US DOE Joint Genome Institute (JGI-PGF)"/>
            <person name="Walter F."/>
            <person name="Albersmeier A."/>
            <person name="Kalinowski J."/>
            <person name="Ruckert C."/>
        </authorList>
    </citation>
    <scope>NUCLEOTIDE SEQUENCE</scope>
    <source>
        <strain evidence="6">CGMCC 4.7679</strain>
    </source>
</reference>
<feature type="domain" description="HTH tetR-type" evidence="5">
    <location>
        <begin position="6"/>
        <end position="66"/>
    </location>
</feature>
<dbReference type="AlphaFoldDB" id="A0A8H9IZC2"/>
<protein>
    <submittedName>
        <fullName evidence="6">TetR family transcriptional regulator</fullName>
    </submittedName>
</protein>
<dbReference type="InterPro" id="IPR023772">
    <property type="entry name" value="DNA-bd_HTH_TetR-type_CS"/>
</dbReference>
<feature type="DNA-binding region" description="H-T-H motif" evidence="4">
    <location>
        <begin position="29"/>
        <end position="48"/>
    </location>
</feature>
<evidence type="ECO:0000256" key="3">
    <source>
        <dbReference type="ARBA" id="ARBA00023163"/>
    </source>
</evidence>
<sequence length="190" mass="20607">MGRWEPNARERLVHAAVDLFAEQGYDNTTVSEIAQRAGLTKTTFFRHFPDKREVLFAGQEMHSRLLADGIAECAESATPLEAVAAGLDAVAASFTPVQREFGPRLIAVVTAHSELRERSAFKHAGLAAAMTEALEKRGVPDPAASLAAELGAHAFSRAFARWIEPENEESFPALARQALEELRAAVELLG</sequence>
<dbReference type="GO" id="GO:0000976">
    <property type="term" value="F:transcription cis-regulatory region binding"/>
    <property type="evidence" value="ECO:0007669"/>
    <property type="project" value="TreeGrafter"/>
</dbReference>
<dbReference type="Pfam" id="PF00440">
    <property type="entry name" value="TetR_N"/>
    <property type="match status" value="1"/>
</dbReference>
<dbReference type="InterPro" id="IPR009057">
    <property type="entry name" value="Homeodomain-like_sf"/>
</dbReference>
<name>A0A8H9IZC2_9PSEU</name>
<reference evidence="6" key="2">
    <citation type="submission" date="2020-09" db="EMBL/GenBank/DDBJ databases">
        <authorList>
            <person name="Sun Q."/>
            <person name="Zhou Y."/>
        </authorList>
    </citation>
    <scope>NUCLEOTIDE SEQUENCE</scope>
    <source>
        <strain evidence="6">CGMCC 4.7679</strain>
    </source>
</reference>
<dbReference type="RefSeq" id="WP_145938210.1">
    <property type="nucleotide sequence ID" value="NZ_BNAV01000005.1"/>
</dbReference>
<dbReference type="GO" id="GO:0003700">
    <property type="term" value="F:DNA-binding transcription factor activity"/>
    <property type="evidence" value="ECO:0007669"/>
    <property type="project" value="TreeGrafter"/>
</dbReference>
<accession>A0A8H9IZC2</accession>
<keyword evidence="7" id="KW-1185">Reference proteome</keyword>